<evidence type="ECO:0000256" key="1">
    <source>
        <dbReference type="SAM" id="Phobius"/>
    </source>
</evidence>
<feature type="transmembrane region" description="Helical" evidence="1">
    <location>
        <begin position="413"/>
        <end position="435"/>
    </location>
</feature>
<protein>
    <recommendedName>
        <fullName evidence="4">Oligosaccharide repeat unit polymerase</fullName>
    </recommendedName>
</protein>
<dbReference type="AlphaFoldDB" id="A0A951PH42"/>
<feature type="transmembrane region" description="Helical" evidence="1">
    <location>
        <begin position="188"/>
        <end position="207"/>
    </location>
</feature>
<organism evidence="2 3">
    <name type="scientific">Symplocastrum torsivum CPER-KK1</name>
    <dbReference type="NCBI Taxonomy" id="450513"/>
    <lineage>
        <taxon>Bacteria</taxon>
        <taxon>Bacillati</taxon>
        <taxon>Cyanobacteriota</taxon>
        <taxon>Cyanophyceae</taxon>
        <taxon>Oscillatoriophycideae</taxon>
        <taxon>Oscillatoriales</taxon>
        <taxon>Microcoleaceae</taxon>
        <taxon>Symplocastrum</taxon>
    </lineage>
</organism>
<dbReference type="EMBL" id="JAHHIF010000003">
    <property type="protein sequence ID" value="MBW4543438.1"/>
    <property type="molecule type" value="Genomic_DNA"/>
</dbReference>
<reference evidence="2" key="1">
    <citation type="submission" date="2021-05" db="EMBL/GenBank/DDBJ databases">
        <authorList>
            <person name="Pietrasiak N."/>
            <person name="Ward R."/>
            <person name="Stajich J.E."/>
            <person name="Kurbessoian T."/>
        </authorList>
    </citation>
    <scope>NUCLEOTIDE SEQUENCE</scope>
    <source>
        <strain evidence="2">CPER-KK1</strain>
    </source>
</reference>
<feature type="transmembrane region" description="Helical" evidence="1">
    <location>
        <begin position="111"/>
        <end position="133"/>
    </location>
</feature>
<keyword evidence="1" id="KW-0472">Membrane</keyword>
<name>A0A951PH42_9CYAN</name>
<feature type="transmembrane region" description="Helical" evidence="1">
    <location>
        <begin position="378"/>
        <end position="401"/>
    </location>
</feature>
<feature type="transmembrane region" description="Helical" evidence="1">
    <location>
        <begin position="72"/>
        <end position="90"/>
    </location>
</feature>
<feature type="transmembrane region" description="Helical" evidence="1">
    <location>
        <begin position="5"/>
        <end position="21"/>
    </location>
</feature>
<gene>
    <name evidence="2" type="ORF">KME25_03160</name>
</gene>
<feature type="transmembrane region" description="Helical" evidence="1">
    <location>
        <begin position="213"/>
        <end position="230"/>
    </location>
</feature>
<comment type="caution">
    <text evidence="2">The sequence shown here is derived from an EMBL/GenBank/DDBJ whole genome shotgun (WGS) entry which is preliminary data.</text>
</comment>
<keyword evidence="1" id="KW-1133">Transmembrane helix</keyword>
<accession>A0A951PH42</accession>
<reference evidence="2" key="2">
    <citation type="journal article" date="2022" name="Microbiol. Resour. Announc.">
        <title>Metagenome Sequencing to Explore Phylogenomics of Terrestrial Cyanobacteria.</title>
        <authorList>
            <person name="Ward R.D."/>
            <person name="Stajich J.E."/>
            <person name="Johansen J.R."/>
            <person name="Huntemann M."/>
            <person name="Clum A."/>
            <person name="Foster B."/>
            <person name="Foster B."/>
            <person name="Roux S."/>
            <person name="Palaniappan K."/>
            <person name="Varghese N."/>
            <person name="Mukherjee S."/>
            <person name="Reddy T.B.K."/>
            <person name="Daum C."/>
            <person name="Copeland A."/>
            <person name="Chen I.A."/>
            <person name="Ivanova N.N."/>
            <person name="Kyrpides N.C."/>
            <person name="Shapiro N."/>
            <person name="Eloe-Fadrosh E.A."/>
            <person name="Pietrasiak N."/>
        </authorList>
    </citation>
    <scope>NUCLEOTIDE SEQUENCE</scope>
    <source>
        <strain evidence="2">CPER-KK1</strain>
    </source>
</reference>
<feature type="transmembrane region" description="Helical" evidence="1">
    <location>
        <begin position="441"/>
        <end position="462"/>
    </location>
</feature>
<dbReference type="Proteomes" id="UP000753908">
    <property type="component" value="Unassembled WGS sequence"/>
</dbReference>
<feature type="transmembrane region" description="Helical" evidence="1">
    <location>
        <begin position="33"/>
        <end position="52"/>
    </location>
</feature>
<proteinExistence type="predicted"/>
<keyword evidence="1" id="KW-0812">Transmembrane</keyword>
<evidence type="ECO:0000313" key="2">
    <source>
        <dbReference type="EMBL" id="MBW4543438.1"/>
    </source>
</evidence>
<feature type="transmembrane region" description="Helical" evidence="1">
    <location>
        <begin position="237"/>
        <end position="263"/>
    </location>
</feature>
<evidence type="ECO:0000313" key="3">
    <source>
        <dbReference type="Proteomes" id="UP000753908"/>
    </source>
</evidence>
<sequence>MAILLLFYCLLFLISIVYLYLKLKRDAWSIDVFFLSIIVVFYIFIPINIIVFGHEIYEPAIKSYLSPASRFVSLQSFFITLIFLVSFFVGEAFKGSVLKPINVHVRKLNRVILYKAVSYFLSLFCFVSLLIYIQQFGGFSSFAVNLIINRSGQLDQALVGSYAFFGKFIDLAIIPLIYFLYKKRKTKISFILLCCLPLFVMLFSNLFISVSKLKFIALGLLFYFTLSLRCKRLYISYLLLFFAFVFIALPVLDELFIFAYRVFQDEGLLAVPLRIFSAIGSGSLGQGQYEAFLKENVANPYLQGINYFTFVQMSLQLSIDNSYPLLFFRDFYTGIVDILPSRLNIQTGIQVNQLNTALYYENYPNLPELSESFVPPGIIGFAMYSLSVPGVFIVGFGLGYVFRKVDFFFKSLLEFDLSFAAFYAYAIFVLAVYPINGLPRLVLYDFVNLVFLFIFFVLSFKFEAMKAENIRN</sequence>
<evidence type="ECO:0008006" key="4">
    <source>
        <dbReference type="Google" id="ProtNLM"/>
    </source>
</evidence>
<feature type="transmembrane region" description="Helical" evidence="1">
    <location>
        <begin position="159"/>
        <end position="181"/>
    </location>
</feature>